<dbReference type="EMBL" id="MU853230">
    <property type="protein sequence ID" value="KAK4122789.1"/>
    <property type="molecule type" value="Genomic_DNA"/>
</dbReference>
<comment type="caution">
    <text evidence="1">The sequence shown here is derived from an EMBL/GenBank/DDBJ whole genome shotgun (WGS) entry which is preliminary data.</text>
</comment>
<gene>
    <name evidence="1" type="ORF">N657DRAFT_672597</name>
</gene>
<dbReference type="Proteomes" id="UP001302602">
    <property type="component" value="Unassembled WGS sequence"/>
</dbReference>
<dbReference type="RefSeq" id="XP_062646560.1">
    <property type="nucleotide sequence ID" value="XM_062795644.1"/>
</dbReference>
<evidence type="ECO:0000313" key="1">
    <source>
        <dbReference type="EMBL" id="KAK4122789.1"/>
    </source>
</evidence>
<evidence type="ECO:0000313" key="2">
    <source>
        <dbReference type="Proteomes" id="UP001302602"/>
    </source>
</evidence>
<accession>A0AAN6TYB0</accession>
<dbReference type="AlphaFoldDB" id="A0AAN6TYB0"/>
<dbReference type="GeneID" id="87832412"/>
<proteinExistence type="predicted"/>
<organism evidence="1 2">
    <name type="scientific">Parathielavia appendiculata</name>
    <dbReference type="NCBI Taxonomy" id="2587402"/>
    <lineage>
        <taxon>Eukaryota</taxon>
        <taxon>Fungi</taxon>
        <taxon>Dikarya</taxon>
        <taxon>Ascomycota</taxon>
        <taxon>Pezizomycotina</taxon>
        <taxon>Sordariomycetes</taxon>
        <taxon>Sordariomycetidae</taxon>
        <taxon>Sordariales</taxon>
        <taxon>Chaetomiaceae</taxon>
        <taxon>Parathielavia</taxon>
    </lineage>
</organism>
<keyword evidence="2" id="KW-1185">Reference proteome</keyword>
<reference evidence="1" key="2">
    <citation type="submission" date="2023-05" db="EMBL/GenBank/DDBJ databases">
        <authorList>
            <consortium name="Lawrence Berkeley National Laboratory"/>
            <person name="Steindorff A."/>
            <person name="Hensen N."/>
            <person name="Bonometti L."/>
            <person name="Westerberg I."/>
            <person name="Brannstrom I.O."/>
            <person name="Guillou S."/>
            <person name="Cros-Aarteil S."/>
            <person name="Calhoun S."/>
            <person name="Haridas S."/>
            <person name="Kuo A."/>
            <person name="Mondo S."/>
            <person name="Pangilinan J."/>
            <person name="Riley R."/>
            <person name="Labutti K."/>
            <person name="Andreopoulos B."/>
            <person name="Lipzen A."/>
            <person name="Chen C."/>
            <person name="Yanf M."/>
            <person name="Daum C."/>
            <person name="Ng V."/>
            <person name="Clum A."/>
            <person name="Ohm R."/>
            <person name="Martin F."/>
            <person name="Silar P."/>
            <person name="Natvig D."/>
            <person name="Lalanne C."/>
            <person name="Gautier V."/>
            <person name="Ament-Velasquez S.L."/>
            <person name="Kruys A."/>
            <person name="Hutchinson M.I."/>
            <person name="Powell A.J."/>
            <person name="Barry K."/>
            <person name="Miller A.N."/>
            <person name="Grigoriev I.V."/>
            <person name="Debuchy R."/>
            <person name="Gladieux P."/>
            <person name="Thoren M.H."/>
            <person name="Johannesson H."/>
        </authorList>
    </citation>
    <scope>NUCLEOTIDE SEQUENCE</scope>
    <source>
        <strain evidence="1">CBS 731.68</strain>
    </source>
</reference>
<name>A0AAN6TYB0_9PEZI</name>
<protein>
    <submittedName>
        <fullName evidence="1">Uncharacterized protein</fullName>
    </submittedName>
</protein>
<reference evidence="1" key="1">
    <citation type="journal article" date="2023" name="Mol. Phylogenet. Evol.">
        <title>Genome-scale phylogeny and comparative genomics of the fungal order Sordariales.</title>
        <authorList>
            <person name="Hensen N."/>
            <person name="Bonometti L."/>
            <person name="Westerberg I."/>
            <person name="Brannstrom I.O."/>
            <person name="Guillou S."/>
            <person name="Cros-Aarteil S."/>
            <person name="Calhoun S."/>
            <person name="Haridas S."/>
            <person name="Kuo A."/>
            <person name="Mondo S."/>
            <person name="Pangilinan J."/>
            <person name="Riley R."/>
            <person name="LaButti K."/>
            <person name="Andreopoulos B."/>
            <person name="Lipzen A."/>
            <person name="Chen C."/>
            <person name="Yan M."/>
            <person name="Daum C."/>
            <person name="Ng V."/>
            <person name="Clum A."/>
            <person name="Steindorff A."/>
            <person name="Ohm R.A."/>
            <person name="Martin F."/>
            <person name="Silar P."/>
            <person name="Natvig D.O."/>
            <person name="Lalanne C."/>
            <person name="Gautier V."/>
            <person name="Ament-Velasquez S.L."/>
            <person name="Kruys A."/>
            <person name="Hutchinson M.I."/>
            <person name="Powell A.J."/>
            <person name="Barry K."/>
            <person name="Miller A.N."/>
            <person name="Grigoriev I.V."/>
            <person name="Debuchy R."/>
            <person name="Gladieux P."/>
            <person name="Hiltunen Thoren M."/>
            <person name="Johannesson H."/>
        </authorList>
    </citation>
    <scope>NUCLEOTIDE SEQUENCE</scope>
    <source>
        <strain evidence="1">CBS 731.68</strain>
    </source>
</reference>
<sequence>MFKDTRALENKIQDENVRIKAYELSVTVALHVLFEEQTYGGRTPFEQFDVGVQKQNKTSRQRTFETKDISLCIADLGGYGGLCWIKKRVVPIVVEISDLNGRTHGHIRLCFNALGFNVDARLQIATSRISGHATGLKISGLTRRVKPPDFSEPWVLEFEFNPPLGYFSPGHADTCLSKDVYRHPDRQQRPKELFSKIHDIYALGAVLLEIGAFVESQLQ</sequence>